<dbReference type="InterPro" id="IPR001584">
    <property type="entry name" value="Integrase_cat-core"/>
</dbReference>
<dbReference type="InterPro" id="IPR021109">
    <property type="entry name" value="Peptidase_aspartic_dom_sf"/>
</dbReference>
<dbReference type="SUPFAM" id="SSF50630">
    <property type="entry name" value="Acid proteases"/>
    <property type="match status" value="1"/>
</dbReference>
<feature type="compositionally biased region" description="Acidic residues" evidence="15">
    <location>
        <begin position="1998"/>
        <end position="2009"/>
    </location>
</feature>
<dbReference type="InterPro" id="IPR041577">
    <property type="entry name" value="RT_RNaseH_2"/>
</dbReference>
<protein>
    <recommendedName>
        <fullName evidence="14">Gypsy retrotransposon integrase-like protein 1</fullName>
        <ecNumber evidence="2">3.1.26.4</ecNumber>
    </recommendedName>
</protein>
<evidence type="ECO:0000256" key="11">
    <source>
        <dbReference type="ARBA" id="ARBA00022918"/>
    </source>
</evidence>
<sequence>MQRMDKVQVPVLPLLHQEQNNETQSSETPSGSKDPSLLFTPQIPQVRRIYPDVPVLKAAENYQPQVPRYYSSDNSTGMILDPTVMGVQNGRNPTLAQAESTQFLMPQKQMQGGTAHAQMTGSQTGMPAMMTHSVGMNMPQNMGNGQNPDAMSLPITVGPPVPLYVQPNSGMSGQGSMVQNGTERRCIEHTPEITPIAAQPIGSGSLMEFSPICAQSTVVRSSPPLMIPLSSHTEKLPQPSMAVDVNATLMGLNAQQLTQWFNSLNSTQSSASGKGEEDYLNRIRLNMEAEELVEGTMGVNRLESYSEEELRYLCPRITSEVNKVHRSLQEIADKNRIDIDKTKHLSRSYRLDFRSTDFEHMRSAGMKTHLRELLQSAQVWRCLDKWENRWTKKKEKKKDSVPENNEKRPQSSDAITMLPMRETAGGKLIHVPWHRSDIQSFTDDFPKLREKPIEWYQQTDRFVKLAKCLWEDLNTLFEIVVPADLWEDCKRAVGWPTSEPERDRDTGAPSPMVMSLYYKVIEHLKMKVAAKNVDWQKIDRTAQEAKESIHSYYERLLKALKNYSGTETIEAKDMLHFVFRFVEGLRPEISQMIKSHLICWQSKPIDEVLNYAKYCSDEIEVKQKRLKEKVMVMQLKAAQTGLQGLQGLQGFQQQVPQPQPQGNMMFQPQARGRGRGGFGSNGPDLNTVVIPNGVQAMKKVMPCHVRGIVGHWKCECPMVVQEGAGVGQQNNDVNAFQTMRGPKMRGPNPHFQNITQLQGLQPMQPQQMPRMQMTQMQPMQQQLPMVPNQQMQIPLAPMGQQQVMLPPQVSSQVMSTNGTVQQFPLHSENGINDAWESERSDEEGNCVLAASLEVDQKGPYVEGRVMGHRVSFLVDTGATRSTVRSIEVPNLPLSGRTVQVVGVANRYLTNPITDPVPVSIGNYQGVHNFVVCDSSPIALLGRDLLCKLGCSIMCSYDGIRIQTSSDGEEEDSVEGDEMEIVDEKHPLINLLPMITEEDIPAELRETVGKEVWDMTGKEVGLVKGVEPVKVTVKLNATFPQTPQYHMAQDTLMKVAQLIDEFVKQGVLKEVLSSPCNSPLMGLIKPSGKVRIVQDLRKINDIVIKCCPVVPNPAVIMFQVPCDAEWFSVIDLSQAFFSVPLHEDSQFLFCFKFLDRVYSWCRIPQGFSESPSIFNQILKKDLEALELPFESTLVQYIDDLLIASKTENGCTADTIALLNHLGRNGHKVSPSKLQFCQKKVKYLGHQIEKGSRRIMKERITSVLQMSPPKTRREVRKFLGMVSYCRQWIPNFSTLAKPLLKLTQKDALDEIELKGDEMDAFIELKECMCRAPALGMPDYTKPFTLFCHERDACSLSVLTQAHGGINRPVAYFSATLDPVAAALPGCLRAVAAVGISLTQSEGIVMGHPVTVMVPHSVEILLTRSQTQHMTGARLTRYETIILGSPNVQLKRCTTLNPATLLPGENAEIENAEDVEHDCLQVTEFCTKPRPDIKDTKLDENDQIVFVDGSCLRDALGILKAGYAVCTVTGVLEASWLQGVYSAQVAELVALTRACQLSALMKVTIYTDSQYGFGIVHDFGQLWSQRGFLTSSGSPVKNGERIRELLHAIQMPAEIAVVKCSAHTKGQDYVSLGNAYADQVARFCALNCILLRDEWNSINEPELEPAEAFALKVVDTMDELKTLQNSVREDERVSWIKAQCTKRPDEIWVSNEGKFVLPNCLLSQLAQFYHGQAHLGRDAMIRLFKTDWFNPRFRQVAEAVCHRCVICQQMNPGKGTVVNVSHIGRAGGPFSRMQMDFIEMPVHGGLKYVLVIVCIFSHWIEAYPTRRNDSLTVAKLLLRELIPRFGFPISLESDRGSHFNNEVIKLLCAALNIEQKLHCSYRPEASGLVEQMNGTLKSRMAKICASTNLKWPDALPLVLMSMRNTPDRKTGLSLHEILMGRAMRLPAVPANALLNITDDMVLDYCKGETSDSDEEAEGNKEPEAAERNKEPEAAEGNQEPEAAESDKEPDESNGDKGLERGEKAGEPDQRRAFLEADGTEKEKENLIDSPEGGDKAEQNETVQTSSGEIAGPSSGHSAKKRPSISPVKVRTRETLKDSEGPKVKEKRKEVSVVLPTTSEEKAFAKEESTSEAESKREAKLKRKRIPNRRYSGPEWAYVVNDDWTDEFVSLSLENEEEEIPIEKKSFMDAVD</sequence>
<evidence type="ECO:0000256" key="6">
    <source>
        <dbReference type="ARBA" id="ARBA00022759"/>
    </source>
</evidence>
<keyword evidence="9" id="KW-0694">RNA-binding</keyword>
<dbReference type="PANTHER" id="PTHR37984:SF5">
    <property type="entry name" value="PROTEIN NYNRIN-LIKE"/>
    <property type="match status" value="1"/>
</dbReference>
<feature type="compositionally biased region" description="Polar residues" evidence="15">
    <location>
        <begin position="17"/>
        <end position="33"/>
    </location>
</feature>
<keyword evidence="21" id="KW-1185">Reference proteome</keyword>
<dbReference type="InterPro" id="IPR001969">
    <property type="entry name" value="Aspartic_peptidase_AS"/>
</dbReference>
<feature type="domain" description="Reverse transcriptase" evidence="17">
    <location>
        <begin position="1063"/>
        <end position="1246"/>
    </location>
</feature>
<dbReference type="PROSITE" id="PS50879">
    <property type="entry name" value="RNASE_H_1"/>
    <property type="match status" value="1"/>
</dbReference>
<keyword evidence="7" id="KW-0378">Hydrolase</keyword>
<dbReference type="Gene3D" id="3.10.20.370">
    <property type="match status" value="1"/>
</dbReference>
<dbReference type="Pfam" id="PF00078">
    <property type="entry name" value="RVT_1"/>
    <property type="match status" value="1"/>
</dbReference>
<feature type="compositionally biased region" description="Basic and acidic residues" evidence="15">
    <location>
        <begin position="397"/>
        <end position="410"/>
    </location>
</feature>
<dbReference type="SUPFAM" id="SSF53098">
    <property type="entry name" value="Ribonuclease H-like"/>
    <property type="match status" value="2"/>
</dbReference>
<dbReference type="InterPro" id="IPR002156">
    <property type="entry name" value="RNaseH_domain"/>
</dbReference>
<evidence type="ECO:0000256" key="14">
    <source>
        <dbReference type="ARBA" id="ARBA00039658"/>
    </source>
</evidence>
<evidence type="ECO:0000256" key="1">
    <source>
        <dbReference type="ARBA" id="ARBA00010879"/>
    </source>
</evidence>
<dbReference type="SUPFAM" id="SSF56672">
    <property type="entry name" value="DNA/RNA polymerases"/>
    <property type="match status" value="1"/>
</dbReference>
<dbReference type="Pfam" id="PF17919">
    <property type="entry name" value="RT_RNaseH_2"/>
    <property type="match status" value="1"/>
</dbReference>
<dbReference type="GO" id="GO:0003723">
    <property type="term" value="F:RNA binding"/>
    <property type="evidence" value="ECO:0007669"/>
    <property type="project" value="UniProtKB-KW"/>
</dbReference>
<feature type="compositionally biased region" description="Basic and acidic residues" evidence="15">
    <location>
        <begin position="2115"/>
        <end position="2134"/>
    </location>
</feature>
<dbReference type="PROSITE" id="PS00141">
    <property type="entry name" value="ASP_PROTEASE"/>
    <property type="match status" value="1"/>
</dbReference>
<feature type="region of interest" description="Disordered" evidence="15">
    <location>
        <begin position="394"/>
        <end position="414"/>
    </location>
</feature>
<dbReference type="FunFam" id="3.30.70.270:FF:000020">
    <property type="entry name" value="Transposon Tf2-6 polyprotein-like Protein"/>
    <property type="match status" value="1"/>
</dbReference>
<evidence type="ECO:0000259" key="19">
    <source>
        <dbReference type="PROSITE" id="PS50994"/>
    </source>
</evidence>
<accession>A0AAV7Q4L9</accession>
<dbReference type="GO" id="GO:0006508">
    <property type="term" value="P:proteolysis"/>
    <property type="evidence" value="ECO:0007669"/>
    <property type="project" value="InterPro"/>
</dbReference>
<dbReference type="GO" id="GO:0004523">
    <property type="term" value="F:RNA-DNA hybrid ribonuclease activity"/>
    <property type="evidence" value="ECO:0007669"/>
    <property type="project" value="UniProtKB-EC"/>
</dbReference>
<dbReference type="Pfam" id="PF00665">
    <property type="entry name" value="rve"/>
    <property type="match status" value="1"/>
</dbReference>
<keyword evidence="12" id="KW-0233">DNA recombination</keyword>
<keyword evidence="5" id="KW-0540">Nuclease</keyword>
<dbReference type="InterPro" id="IPR012337">
    <property type="entry name" value="RNaseH-like_sf"/>
</dbReference>
<dbReference type="InterPro" id="IPR000477">
    <property type="entry name" value="RT_dom"/>
</dbReference>
<feature type="region of interest" description="Disordered" evidence="15">
    <location>
        <begin position="1"/>
        <end position="38"/>
    </location>
</feature>
<keyword evidence="8" id="KW-0460">Magnesium</keyword>
<evidence type="ECO:0000259" key="17">
    <source>
        <dbReference type="PROSITE" id="PS50878"/>
    </source>
</evidence>
<dbReference type="InterPro" id="IPR050951">
    <property type="entry name" value="Retrovirus_Pol_polyprotein"/>
</dbReference>
<evidence type="ECO:0000256" key="4">
    <source>
        <dbReference type="ARBA" id="ARBA00022695"/>
    </source>
</evidence>
<evidence type="ECO:0000256" key="13">
    <source>
        <dbReference type="ARBA" id="ARBA00023268"/>
    </source>
</evidence>
<feature type="domain" description="Integrase catalytic" evidence="19">
    <location>
        <begin position="1782"/>
        <end position="1939"/>
    </location>
</feature>
<keyword evidence="11" id="KW-0695">RNA-directed DNA polymerase</keyword>
<organism evidence="20 21">
    <name type="scientific">Pleurodeles waltl</name>
    <name type="common">Iberian ribbed newt</name>
    <dbReference type="NCBI Taxonomy" id="8319"/>
    <lineage>
        <taxon>Eukaryota</taxon>
        <taxon>Metazoa</taxon>
        <taxon>Chordata</taxon>
        <taxon>Craniata</taxon>
        <taxon>Vertebrata</taxon>
        <taxon>Euteleostomi</taxon>
        <taxon>Amphibia</taxon>
        <taxon>Batrachia</taxon>
        <taxon>Caudata</taxon>
        <taxon>Salamandroidea</taxon>
        <taxon>Salamandridae</taxon>
        <taxon>Pleurodelinae</taxon>
        <taxon>Pleurodeles</taxon>
    </lineage>
</organism>
<evidence type="ECO:0000259" key="16">
    <source>
        <dbReference type="PROSITE" id="PS50175"/>
    </source>
</evidence>
<name>A0AAV7Q4L9_PLEWA</name>
<evidence type="ECO:0000256" key="10">
    <source>
        <dbReference type="ARBA" id="ARBA00022908"/>
    </source>
</evidence>
<dbReference type="Pfam" id="PF00075">
    <property type="entry name" value="RNase_H"/>
    <property type="match status" value="1"/>
</dbReference>
<keyword evidence="6" id="KW-0255">Endonuclease</keyword>
<evidence type="ECO:0000256" key="8">
    <source>
        <dbReference type="ARBA" id="ARBA00022842"/>
    </source>
</evidence>
<evidence type="ECO:0000259" key="18">
    <source>
        <dbReference type="PROSITE" id="PS50879"/>
    </source>
</evidence>
<evidence type="ECO:0000256" key="5">
    <source>
        <dbReference type="ARBA" id="ARBA00022722"/>
    </source>
</evidence>
<feature type="region of interest" description="Disordered" evidence="15">
    <location>
        <begin position="1965"/>
        <end position="2143"/>
    </location>
</feature>
<dbReference type="InterPro" id="IPR043502">
    <property type="entry name" value="DNA/RNA_pol_sf"/>
</dbReference>
<evidence type="ECO:0000256" key="3">
    <source>
        <dbReference type="ARBA" id="ARBA00022679"/>
    </source>
</evidence>
<keyword evidence="4" id="KW-0548">Nucleotidyltransferase</keyword>
<dbReference type="GO" id="GO:0006310">
    <property type="term" value="P:DNA recombination"/>
    <property type="evidence" value="ECO:0007669"/>
    <property type="project" value="UniProtKB-KW"/>
</dbReference>
<dbReference type="InterPro" id="IPR036397">
    <property type="entry name" value="RNaseH_sf"/>
</dbReference>
<evidence type="ECO:0000256" key="2">
    <source>
        <dbReference type="ARBA" id="ARBA00012180"/>
    </source>
</evidence>
<dbReference type="EMBL" id="JANPWB010000010">
    <property type="protein sequence ID" value="KAJ1134512.1"/>
    <property type="molecule type" value="Genomic_DNA"/>
</dbReference>
<dbReference type="Proteomes" id="UP001066276">
    <property type="component" value="Chromosome 6"/>
</dbReference>
<dbReference type="Gene3D" id="2.40.70.10">
    <property type="entry name" value="Acid Proteases"/>
    <property type="match status" value="1"/>
</dbReference>
<dbReference type="Gene3D" id="3.30.420.10">
    <property type="entry name" value="Ribonuclease H-like superfamily/Ribonuclease H"/>
    <property type="match status" value="2"/>
</dbReference>
<evidence type="ECO:0000313" key="20">
    <source>
        <dbReference type="EMBL" id="KAJ1134512.1"/>
    </source>
</evidence>
<dbReference type="InterPro" id="IPR001995">
    <property type="entry name" value="Peptidase_A2_cat"/>
</dbReference>
<keyword evidence="10" id="KW-0229">DNA integration</keyword>
<feature type="domain" description="RNase H type-1" evidence="18">
    <location>
        <begin position="1496"/>
        <end position="1643"/>
    </location>
</feature>
<feature type="compositionally biased region" description="Basic and acidic residues" evidence="15">
    <location>
        <begin position="2087"/>
        <end position="2107"/>
    </location>
</feature>
<comment type="caution">
    <text evidence="20">The sequence shown here is derived from an EMBL/GenBank/DDBJ whole genome shotgun (WGS) entry which is preliminary data.</text>
</comment>
<proteinExistence type="inferred from homology"/>
<evidence type="ECO:0000256" key="7">
    <source>
        <dbReference type="ARBA" id="ARBA00022801"/>
    </source>
</evidence>
<feature type="compositionally biased region" description="Basic and acidic residues" evidence="15">
    <location>
        <begin position="1974"/>
        <end position="1989"/>
    </location>
</feature>
<evidence type="ECO:0000256" key="12">
    <source>
        <dbReference type="ARBA" id="ARBA00023172"/>
    </source>
</evidence>
<dbReference type="GO" id="GO:0004190">
    <property type="term" value="F:aspartic-type endopeptidase activity"/>
    <property type="evidence" value="ECO:0007669"/>
    <property type="project" value="InterPro"/>
</dbReference>
<dbReference type="GO" id="GO:0003964">
    <property type="term" value="F:RNA-directed DNA polymerase activity"/>
    <property type="evidence" value="ECO:0007669"/>
    <property type="project" value="UniProtKB-KW"/>
</dbReference>
<dbReference type="CDD" id="cd09273">
    <property type="entry name" value="RNase_HI_RT_Bel"/>
    <property type="match status" value="1"/>
</dbReference>
<dbReference type="Gene3D" id="3.30.70.270">
    <property type="match status" value="2"/>
</dbReference>
<comment type="similarity">
    <text evidence="1">Belongs to the beta type-B retroviral polymerase family. HERV class-II K(HML-2) pol subfamily.</text>
</comment>
<reference evidence="20" key="1">
    <citation type="journal article" date="2022" name="bioRxiv">
        <title>Sequencing and chromosome-scale assembly of the giantPleurodeles waltlgenome.</title>
        <authorList>
            <person name="Brown T."/>
            <person name="Elewa A."/>
            <person name="Iarovenko S."/>
            <person name="Subramanian E."/>
            <person name="Araus A.J."/>
            <person name="Petzold A."/>
            <person name="Susuki M."/>
            <person name="Suzuki K.-i.T."/>
            <person name="Hayashi T."/>
            <person name="Toyoda A."/>
            <person name="Oliveira C."/>
            <person name="Osipova E."/>
            <person name="Leigh N.D."/>
            <person name="Simon A."/>
            <person name="Yun M.H."/>
        </authorList>
    </citation>
    <scope>NUCLEOTIDE SEQUENCE</scope>
    <source>
        <strain evidence="20">20211129_DDA</strain>
        <tissue evidence="20">Liver</tissue>
    </source>
</reference>
<dbReference type="PROSITE" id="PS50175">
    <property type="entry name" value="ASP_PROT_RETROV"/>
    <property type="match status" value="1"/>
</dbReference>
<feature type="domain" description="Peptidase A2" evidence="16">
    <location>
        <begin position="870"/>
        <end position="944"/>
    </location>
</feature>
<evidence type="ECO:0000256" key="15">
    <source>
        <dbReference type="SAM" id="MobiDB-lite"/>
    </source>
</evidence>
<keyword evidence="13" id="KW-0511">Multifunctional enzyme</keyword>
<dbReference type="InterPro" id="IPR018061">
    <property type="entry name" value="Retropepsins"/>
</dbReference>
<dbReference type="PROSITE" id="PS50878">
    <property type="entry name" value="RT_POL"/>
    <property type="match status" value="1"/>
</dbReference>
<evidence type="ECO:0000256" key="9">
    <source>
        <dbReference type="ARBA" id="ARBA00022884"/>
    </source>
</evidence>
<dbReference type="EC" id="3.1.26.4" evidence="2"/>
<keyword evidence="3" id="KW-0808">Transferase</keyword>
<dbReference type="PANTHER" id="PTHR37984">
    <property type="entry name" value="PROTEIN CBG26694"/>
    <property type="match status" value="1"/>
</dbReference>
<dbReference type="Gene3D" id="3.10.10.10">
    <property type="entry name" value="HIV Type 1 Reverse Transcriptase, subunit A, domain 1"/>
    <property type="match status" value="1"/>
</dbReference>
<dbReference type="Gene3D" id="1.10.340.70">
    <property type="match status" value="1"/>
</dbReference>
<dbReference type="PROSITE" id="PS50994">
    <property type="entry name" value="INTEGRASE"/>
    <property type="match status" value="1"/>
</dbReference>
<gene>
    <name evidence="20" type="ORF">NDU88_000963</name>
</gene>
<dbReference type="Pfam" id="PF00077">
    <property type="entry name" value="RVP"/>
    <property type="match status" value="1"/>
</dbReference>
<dbReference type="Pfam" id="PF17921">
    <property type="entry name" value="Integrase_H2C2"/>
    <property type="match status" value="1"/>
</dbReference>
<dbReference type="GO" id="GO:0015074">
    <property type="term" value="P:DNA integration"/>
    <property type="evidence" value="ECO:0007669"/>
    <property type="project" value="UniProtKB-KW"/>
</dbReference>
<feature type="compositionally biased region" description="Basic and acidic residues" evidence="15">
    <location>
        <begin position="2010"/>
        <end position="2055"/>
    </location>
</feature>
<dbReference type="InterPro" id="IPR041588">
    <property type="entry name" value="Integrase_H2C2"/>
</dbReference>
<evidence type="ECO:0000313" key="21">
    <source>
        <dbReference type="Proteomes" id="UP001066276"/>
    </source>
</evidence>
<dbReference type="InterPro" id="IPR043128">
    <property type="entry name" value="Rev_trsase/Diguanyl_cyclase"/>
</dbReference>